<dbReference type="Gene3D" id="2.60.120.1200">
    <property type="match status" value="1"/>
</dbReference>
<keyword evidence="4" id="KW-1185">Reference proteome</keyword>
<dbReference type="Pfam" id="PF18206">
    <property type="entry name" value="Porphyrn_cat_1"/>
    <property type="match status" value="1"/>
</dbReference>
<proteinExistence type="predicted"/>
<evidence type="ECO:0000313" key="4">
    <source>
        <dbReference type="Proteomes" id="UP000541810"/>
    </source>
</evidence>
<evidence type="ECO:0000259" key="2">
    <source>
        <dbReference type="Pfam" id="PF18206"/>
    </source>
</evidence>
<dbReference type="InterPro" id="IPR040527">
    <property type="entry name" value="Beta-sand_Porphyrn"/>
</dbReference>
<dbReference type="Proteomes" id="UP000541810">
    <property type="component" value="Unassembled WGS sequence"/>
</dbReference>
<evidence type="ECO:0008006" key="5">
    <source>
        <dbReference type="Google" id="ProtNLM"/>
    </source>
</evidence>
<evidence type="ECO:0000259" key="1">
    <source>
        <dbReference type="Pfam" id="PF18040"/>
    </source>
</evidence>
<dbReference type="Gene3D" id="3.20.20.80">
    <property type="entry name" value="Glycosidases"/>
    <property type="match status" value="1"/>
</dbReference>
<dbReference type="SUPFAM" id="SSF51445">
    <property type="entry name" value="(Trans)glycosidases"/>
    <property type="match status" value="1"/>
</dbReference>
<comment type="caution">
    <text evidence="3">The sequence shown here is derived from an EMBL/GenBank/DDBJ whole genome shotgun (WGS) entry which is preliminary data.</text>
</comment>
<dbReference type="Pfam" id="PF18040">
    <property type="entry name" value="BPA_C"/>
    <property type="match status" value="1"/>
</dbReference>
<accession>A0A7X0H5D2</accession>
<name>A0A7X0H5D2_9BACT</name>
<protein>
    <recommendedName>
        <fullName evidence="5">Beta-agarase</fullName>
    </recommendedName>
</protein>
<feature type="domain" description="Beta-porphyranase A C-terminal" evidence="1">
    <location>
        <begin position="514"/>
        <end position="604"/>
    </location>
</feature>
<dbReference type="InterPro" id="IPR017853">
    <property type="entry name" value="GH"/>
</dbReference>
<dbReference type="CDD" id="cd21510">
    <property type="entry name" value="agarase_cat"/>
    <property type="match status" value="1"/>
</dbReference>
<evidence type="ECO:0000313" key="3">
    <source>
        <dbReference type="EMBL" id="MBB6429544.1"/>
    </source>
</evidence>
<dbReference type="RefSeq" id="WP_184677118.1">
    <property type="nucleotide sequence ID" value="NZ_JACHGY010000001.1"/>
</dbReference>
<dbReference type="AlphaFoldDB" id="A0A7X0H5D2"/>
<dbReference type="InterPro" id="IPR041224">
    <property type="entry name" value="BPA_C"/>
</dbReference>
<dbReference type="EMBL" id="JACHGY010000001">
    <property type="protein sequence ID" value="MBB6429544.1"/>
    <property type="molecule type" value="Genomic_DNA"/>
</dbReference>
<reference evidence="3 4" key="1">
    <citation type="submission" date="2020-08" db="EMBL/GenBank/DDBJ databases">
        <title>Genomic Encyclopedia of Type Strains, Phase IV (KMG-IV): sequencing the most valuable type-strain genomes for metagenomic binning, comparative biology and taxonomic classification.</title>
        <authorList>
            <person name="Goeker M."/>
        </authorList>
    </citation>
    <scope>NUCLEOTIDE SEQUENCE [LARGE SCALE GENOMIC DNA]</scope>
    <source>
        <strain evidence="3 4">DSM 103725</strain>
    </source>
</reference>
<sequence length="611" mass="70079">MCRFSICLLLSLGWFALETERSAAQAPATVTIDLAAQRYLGEESAFDRSKFINVHSRYSAAAEDTRILVEQYDVGFGRFFYSPFASDHGKPPYANRKQLAGPGRQAIDNTKRDEAYRFRTRRQVMTEHPREVMVKDLSPTRAAKYAADYFELFFDEQTMPMFYEPMNEPFVHAGDFHKDQERVRKRMAQVYGAIGKEFDRRKLPVKVVGYSSAWPSMELWDFGHWESRMKMFMDTAGRYMDGFSVHLYDGTNVTGQDNRRSGSNADAILDLIETYSMIKFGEVKPHALTEYGDIPKGFGPEYSDASASAHLNSINHLMFGFIDRQDRILTSIPFITTRSPWFYNNPSNNFQPYGVDIFRPDPSKISNGKVQGFLKTPKIFFYELWKDVRGDRAVSYADDPDIYSHVFVDGDRVYVCLNNLETQPREVRLDHLTPLPEGTTARIRRLHVPEKQAAKYTDETLVDLATELRLEAHEAVILIYQTPEKMEPTKTVRSTPHYSNTHLEKIEANKPIVFRFRDVNVGEGRATLRMSISRKHDRSKAPRVQVNGQEVTVPNDWPGYDQANREDYFGAIPIPVPMEHLEPNTTVRIVFPDTGGRVSTLVLTTEVESSR</sequence>
<feature type="domain" description="Porphyranase beta-sandwich" evidence="2">
    <location>
        <begin position="401"/>
        <end position="503"/>
    </location>
</feature>
<organism evidence="3 4">
    <name type="scientific">Algisphaera agarilytica</name>
    <dbReference type="NCBI Taxonomy" id="1385975"/>
    <lineage>
        <taxon>Bacteria</taxon>
        <taxon>Pseudomonadati</taxon>
        <taxon>Planctomycetota</taxon>
        <taxon>Phycisphaerae</taxon>
        <taxon>Phycisphaerales</taxon>
        <taxon>Phycisphaeraceae</taxon>
        <taxon>Algisphaera</taxon>
    </lineage>
</organism>
<dbReference type="Gene3D" id="2.60.40.1180">
    <property type="entry name" value="Golgi alpha-mannosidase II"/>
    <property type="match status" value="1"/>
</dbReference>
<dbReference type="InterPro" id="IPR013780">
    <property type="entry name" value="Glyco_hydro_b"/>
</dbReference>
<gene>
    <name evidence="3" type="ORF">HNQ40_001350</name>
</gene>